<dbReference type="InterPro" id="IPR027819">
    <property type="entry name" value="C9orf72"/>
</dbReference>
<dbReference type="GO" id="GO:0005776">
    <property type="term" value="C:autophagosome"/>
    <property type="evidence" value="ECO:0007669"/>
    <property type="project" value="TreeGrafter"/>
</dbReference>
<evidence type="ECO:0000256" key="1">
    <source>
        <dbReference type="SAM" id="MobiDB-lite"/>
    </source>
</evidence>
<reference evidence="2" key="1">
    <citation type="journal article" date="2020" name="Ecol. Evol.">
        <title>Genome structure and content of the rice root-knot nematode (Meloidogyne graminicola).</title>
        <authorList>
            <person name="Phan N.T."/>
            <person name="Danchin E.G.J."/>
            <person name="Klopp C."/>
            <person name="Perfus-Barbeoch L."/>
            <person name="Kozlowski D.K."/>
            <person name="Koutsovoulos G.D."/>
            <person name="Lopez-Roques C."/>
            <person name="Bouchez O."/>
            <person name="Zahm M."/>
            <person name="Besnard G."/>
            <person name="Bellafiore S."/>
        </authorList>
    </citation>
    <scope>NUCLEOTIDE SEQUENCE</scope>
    <source>
        <strain evidence="2">VN-18</strain>
    </source>
</reference>
<dbReference type="GO" id="GO:0006897">
    <property type="term" value="P:endocytosis"/>
    <property type="evidence" value="ECO:0007669"/>
    <property type="project" value="TreeGrafter"/>
</dbReference>
<feature type="region of interest" description="Disordered" evidence="1">
    <location>
        <begin position="139"/>
        <end position="174"/>
    </location>
</feature>
<feature type="compositionally biased region" description="Polar residues" evidence="1">
    <location>
        <begin position="73"/>
        <end position="88"/>
    </location>
</feature>
<dbReference type="EMBL" id="JABEBT010000065">
    <property type="protein sequence ID" value="KAF7634018.1"/>
    <property type="molecule type" value="Genomic_DNA"/>
</dbReference>
<evidence type="ECO:0000313" key="2">
    <source>
        <dbReference type="EMBL" id="KAF7634018.1"/>
    </source>
</evidence>
<dbReference type="GO" id="GO:0006914">
    <property type="term" value="P:autophagy"/>
    <property type="evidence" value="ECO:0007669"/>
    <property type="project" value="TreeGrafter"/>
</dbReference>
<sequence length="823" mass="94427">MLLRRDQIIFFLPVENVSPIQKIVWSSFDYMAGPEMRFCWEADYSIKNGNNSTFNNSGDSELDNEVETGDGCVSTSDSSYTKNTNGSNSAQFEEIDHYNSEAFQLSSLKFERTNDLATDFDNEFEISLAQSSTMVESTDSFSHLQSTSEHLTPKKEPSTKPSSFGELNKKQQKTCQTNNLETNQHENNSNEQQCFSPSLAMVTSCVDSGIAPTISTDSNLSSFLLQESKENVIYKVNNESCDIQYQKEELLSQSKINGAQEVIEFDVDNYSEVSCVEDMNALPKSSKIFFFYYSPTLQTQPQCSFNISSQIGSSFFSSIYSNSVNTNIHDKNSKINEFFQREAEFLNTEMTPNDSNSFWMAISDEAFVAKYVLAEQIASVQLSSNPVLHKFCIVAARHICFGSYIFATRSENQRYCASPNLSAFTIILPIEKVDWYLQRQPFIQEIFEDIIARFSKVDQIISISLPFISRDIKIILYTLNTLTLPAHTVESLDDLICRCTREFSTFLLTIGALERWPLFPHSDIVNLRIQQSHLWELNVERINSKNSFISRCVTAALICRGRCTVVGSNSKEVLRLLMTLCAFTKPQEWIFSLRPYKLPYSPYIRLQAIRRFLEFPEIFQFFEHAANSHWPSSLLDIDRGSVIFTGLYQKHRIQKLAEQHFQIFYVFREAMDCGFNIPCAVLKDLTEKFGNNGDEYNRNILETQIVKADQSVIDFFDQICLMPLNRAARISFIDHFHLRLENRAKSLISYIRDISKPLPNEKFSALSSSKWSIKTVRKNLNLLNDSTYGIILAEAERLKPEIAEFIVQQTKELFLILFLKKKF</sequence>
<evidence type="ECO:0000313" key="3">
    <source>
        <dbReference type="Proteomes" id="UP000605970"/>
    </source>
</evidence>
<dbReference type="GO" id="GO:0005768">
    <property type="term" value="C:endosome"/>
    <property type="evidence" value="ECO:0007669"/>
    <property type="project" value="TreeGrafter"/>
</dbReference>
<name>A0A8S9ZKU5_9BILA</name>
<proteinExistence type="predicted"/>
<dbReference type="PANTHER" id="PTHR31855:SF2">
    <property type="entry name" value="GUANINE NUCLEOTIDE EXCHANGE FACTOR C9ORF72"/>
    <property type="match status" value="1"/>
</dbReference>
<feature type="compositionally biased region" description="Polar residues" evidence="1">
    <location>
        <begin position="139"/>
        <end position="150"/>
    </location>
</feature>
<dbReference type="PROSITE" id="PS51835">
    <property type="entry name" value="DENN_C9ORF72"/>
    <property type="match status" value="1"/>
</dbReference>
<keyword evidence="3" id="KW-1185">Reference proteome</keyword>
<dbReference type="GO" id="GO:0005085">
    <property type="term" value="F:guanyl-nucleotide exchange factor activity"/>
    <property type="evidence" value="ECO:0007669"/>
    <property type="project" value="InterPro"/>
</dbReference>
<dbReference type="AlphaFoldDB" id="A0A8S9ZKU5"/>
<feature type="region of interest" description="Disordered" evidence="1">
    <location>
        <begin position="56"/>
        <end position="88"/>
    </location>
</feature>
<organism evidence="2 3">
    <name type="scientific">Meloidogyne graminicola</name>
    <dbReference type="NCBI Taxonomy" id="189291"/>
    <lineage>
        <taxon>Eukaryota</taxon>
        <taxon>Metazoa</taxon>
        <taxon>Ecdysozoa</taxon>
        <taxon>Nematoda</taxon>
        <taxon>Chromadorea</taxon>
        <taxon>Rhabditida</taxon>
        <taxon>Tylenchina</taxon>
        <taxon>Tylenchomorpha</taxon>
        <taxon>Tylenchoidea</taxon>
        <taxon>Meloidogynidae</taxon>
        <taxon>Meloidogyninae</taxon>
        <taxon>Meloidogyne</taxon>
    </lineage>
</organism>
<dbReference type="Proteomes" id="UP000605970">
    <property type="component" value="Unassembled WGS sequence"/>
</dbReference>
<comment type="caution">
    <text evidence="2">The sequence shown here is derived from an EMBL/GenBank/DDBJ whole genome shotgun (WGS) entry which is preliminary data.</text>
</comment>
<protein>
    <submittedName>
        <fullName evidence="2">Uncharacterized protein</fullName>
    </submittedName>
</protein>
<accession>A0A8S9ZKU5</accession>
<dbReference type="Pfam" id="PF15019">
    <property type="entry name" value="C9orf72-like"/>
    <property type="match status" value="1"/>
</dbReference>
<dbReference type="OrthoDB" id="10252077at2759"/>
<dbReference type="PANTHER" id="PTHR31855">
    <property type="entry name" value="GUANINE NUCLEOTIDE EXCHANGE C9ORF72"/>
    <property type="match status" value="1"/>
</dbReference>
<gene>
    <name evidence="2" type="ORF">Mgra_00006543</name>
</gene>